<dbReference type="Proteomes" id="UP000281594">
    <property type="component" value="Unassembled WGS sequence"/>
</dbReference>
<sequence>MRYRRQTPAERAVLNVFRATRPGPPLSSIPALLVLAVGLRVVEDPTR</sequence>
<proteinExistence type="predicted"/>
<dbReference type="RefSeq" id="WP_167525803.1">
    <property type="nucleotide sequence ID" value="NC_022785.1"/>
</dbReference>
<accession>A0A3L8RPZ6</accession>
<dbReference type="EMBL" id="QYCY01000001">
    <property type="protein sequence ID" value="RLV81330.1"/>
    <property type="molecule type" value="Genomic_DNA"/>
</dbReference>
<comment type="caution">
    <text evidence="1">The sequence shown here is derived from an EMBL/GenBank/DDBJ whole genome shotgun (WGS) entry which is preliminary data.</text>
</comment>
<evidence type="ECO:0000313" key="2">
    <source>
        <dbReference type="Proteomes" id="UP000281594"/>
    </source>
</evidence>
<dbReference type="STRING" id="1343740.M271_20435"/>
<name>A0A3L8RPZ6_STRRN</name>
<evidence type="ECO:0000313" key="1">
    <source>
        <dbReference type="EMBL" id="RLV81330.1"/>
    </source>
</evidence>
<reference evidence="1 2" key="1">
    <citation type="journal article" date="2018" name="J. Biol. Chem.">
        <title>Discovery of the actinoplanic acid pathway in Streptomyces rapamycinicus reveals a genetically conserved synergism with rapamycin.</title>
        <authorList>
            <person name="Mrak P."/>
            <person name="Krastel P."/>
            <person name="Pivk Lukancic P."/>
            <person name="Tao J."/>
            <person name="Pistorius D."/>
            <person name="Moore C.M."/>
        </authorList>
    </citation>
    <scope>NUCLEOTIDE SEQUENCE [LARGE SCALE GENOMIC DNA]</scope>
    <source>
        <strain evidence="1 2">NRRL 5491</strain>
    </source>
</reference>
<organism evidence="1 2">
    <name type="scientific">Streptomyces rapamycinicus (strain ATCC 29253 / DSM 41530 / NRRL 5491 / AYB-994)</name>
    <name type="common">Streptomyces hygroscopicus (strain ATCC 29253)</name>
    <dbReference type="NCBI Taxonomy" id="1343740"/>
    <lineage>
        <taxon>Bacteria</taxon>
        <taxon>Bacillati</taxon>
        <taxon>Actinomycetota</taxon>
        <taxon>Actinomycetes</taxon>
        <taxon>Kitasatosporales</taxon>
        <taxon>Streptomycetaceae</taxon>
        <taxon>Streptomyces</taxon>
        <taxon>Streptomyces violaceusniger group</taxon>
    </lineage>
</organism>
<dbReference type="AlphaFoldDB" id="A0A3L8RPZ6"/>
<gene>
    <name evidence="1" type="ORF">D3C57_123135</name>
</gene>
<protein>
    <submittedName>
        <fullName evidence="1">Uncharacterized protein</fullName>
    </submittedName>
</protein>